<dbReference type="InterPro" id="IPR003594">
    <property type="entry name" value="HATPase_dom"/>
</dbReference>
<proteinExistence type="predicted"/>
<evidence type="ECO:0000256" key="3">
    <source>
        <dbReference type="ARBA" id="ARBA00022553"/>
    </source>
</evidence>
<dbReference type="PANTHER" id="PTHR43547:SF2">
    <property type="entry name" value="HYBRID SIGNAL TRANSDUCTION HISTIDINE KINASE C"/>
    <property type="match status" value="1"/>
</dbReference>
<dbReference type="InterPro" id="IPR004358">
    <property type="entry name" value="Sig_transdc_His_kin-like_C"/>
</dbReference>
<keyword evidence="5" id="KW-0547">Nucleotide-binding</keyword>
<keyword evidence="10" id="KW-0812">Transmembrane</keyword>
<dbReference type="CDD" id="cd16922">
    <property type="entry name" value="HATPase_EvgS-ArcB-TorS-like"/>
    <property type="match status" value="1"/>
</dbReference>
<dbReference type="CDD" id="cd17574">
    <property type="entry name" value="REC_OmpR"/>
    <property type="match status" value="1"/>
</dbReference>
<dbReference type="PRINTS" id="PR00344">
    <property type="entry name" value="BCTRLSENSOR"/>
</dbReference>
<feature type="transmembrane region" description="Helical" evidence="10">
    <location>
        <begin position="331"/>
        <end position="348"/>
    </location>
</feature>
<evidence type="ECO:0000256" key="4">
    <source>
        <dbReference type="ARBA" id="ARBA00022679"/>
    </source>
</evidence>
<evidence type="ECO:0000256" key="6">
    <source>
        <dbReference type="ARBA" id="ARBA00022777"/>
    </source>
</evidence>
<keyword evidence="8" id="KW-0902">Two-component regulatory system</keyword>
<accession>A0ABU4G7P8</accession>
<dbReference type="SMART" id="SM00448">
    <property type="entry name" value="REC"/>
    <property type="match status" value="1"/>
</dbReference>
<feature type="transmembrane region" description="Helical" evidence="10">
    <location>
        <begin position="383"/>
        <end position="407"/>
    </location>
</feature>
<reference evidence="13 14" key="1">
    <citation type="submission" date="2023-06" db="EMBL/GenBank/DDBJ databases">
        <title>Sporosarcina sp. nov., isolated from Korean traditional fermented seafood 'Jeotgal'.</title>
        <authorList>
            <person name="Yang A.I."/>
            <person name="Shin N.-R."/>
        </authorList>
    </citation>
    <scope>NUCLEOTIDE SEQUENCE [LARGE SCALE GENOMIC DNA]</scope>
    <source>
        <strain evidence="13 14">KCTC13119</strain>
    </source>
</reference>
<keyword evidence="6" id="KW-0418">Kinase</keyword>
<feature type="domain" description="Histidine kinase" evidence="11">
    <location>
        <begin position="437"/>
        <end position="654"/>
    </location>
</feature>
<keyword evidence="7 13" id="KW-0067">ATP-binding</keyword>
<dbReference type="EC" id="2.7.13.3" evidence="2"/>
<dbReference type="Pfam" id="PF06580">
    <property type="entry name" value="His_kinase"/>
    <property type="match status" value="1"/>
</dbReference>
<dbReference type="Pfam" id="PF00072">
    <property type="entry name" value="Response_reg"/>
    <property type="match status" value="1"/>
</dbReference>
<dbReference type="Pfam" id="PF07695">
    <property type="entry name" value="7TMR-DISM_7TM"/>
    <property type="match status" value="1"/>
</dbReference>
<dbReference type="PANTHER" id="PTHR43547">
    <property type="entry name" value="TWO-COMPONENT HISTIDINE KINASE"/>
    <property type="match status" value="1"/>
</dbReference>
<dbReference type="SMART" id="SM00387">
    <property type="entry name" value="HATPase_c"/>
    <property type="match status" value="2"/>
</dbReference>
<dbReference type="InterPro" id="IPR001789">
    <property type="entry name" value="Sig_transdc_resp-reg_receiver"/>
</dbReference>
<feature type="domain" description="Histidine kinase" evidence="11">
    <location>
        <begin position="916"/>
        <end position="1016"/>
    </location>
</feature>
<evidence type="ECO:0000313" key="14">
    <source>
        <dbReference type="Proteomes" id="UP001282284"/>
    </source>
</evidence>
<dbReference type="InterPro" id="IPR036890">
    <property type="entry name" value="HATPase_C_sf"/>
</dbReference>
<dbReference type="RefSeq" id="WP_317943071.1">
    <property type="nucleotide sequence ID" value="NZ_JAUBDI010000005.1"/>
</dbReference>
<evidence type="ECO:0000313" key="13">
    <source>
        <dbReference type="EMBL" id="MDW0113007.1"/>
    </source>
</evidence>
<dbReference type="CDD" id="cd00082">
    <property type="entry name" value="HisKA"/>
    <property type="match status" value="1"/>
</dbReference>
<dbReference type="Gene3D" id="3.30.565.10">
    <property type="entry name" value="Histidine kinase-like ATPase, C-terminal domain"/>
    <property type="match status" value="2"/>
</dbReference>
<feature type="domain" description="Response regulatory" evidence="12">
    <location>
        <begin position="691"/>
        <end position="806"/>
    </location>
</feature>
<keyword evidence="10" id="KW-1133">Transmembrane helix</keyword>
<evidence type="ECO:0000256" key="10">
    <source>
        <dbReference type="SAM" id="Phobius"/>
    </source>
</evidence>
<organism evidence="13 14">
    <name type="scientific">Sporosarcina saromensis</name>
    <dbReference type="NCBI Taxonomy" id="359365"/>
    <lineage>
        <taxon>Bacteria</taxon>
        <taxon>Bacillati</taxon>
        <taxon>Bacillota</taxon>
        <taxon>Bacilli</taxon>
        <taxon>Bacillales</taxon>
        <taxon>Caryophanaceae</taxon>
        <taxon>Sporosarcina</taxon>
    </lineage>
</organism>
<feature type="modified residue" description="4-aspartylphosphate" evidence="9">
    <location>
        <position position="739"/>
    </location>
</feature>
<keyword evidence="4" id="KW-0808">Transferase</keyword>
<evidence type="ECO:0000259" key="12">
    <source>
        <dbReference type="PROSITE" id="PS50110"/>
    </source>
</evidence>
<dbReference type="GO" id="GO:0005524">
    <property type="term" value="F:ATP binding"/>
    <property type="evidence" value="ECO:0007669"/>
    <property type="project" value="UniProtKB-KW"/>
</dbReference>
<dbReference type="SUPFAM" id="SSF47384">
    <property type="entry name" value="Homodimeric domain of signal transducing histidine kinase"/>
    <property type="match status" value="1"/>
</dbReference>
<dbReference type="InterPro" id="IPR010559">
    <property type="entry name" value="Sig_transdc_His_kin_internal"/>
</dbReference>
<gene>
    <name evidence="13" type="ORF">QT711_07400</name>
</gene>
<keyword evidence="10" id="KW-0472">Membrane</keyword>
<dbReference type="Gene3D" id="2.60.120.260">
    <property type="entry name" value="Galactose-binding domain-like"/>
    <property type="match status" value="1"/>
</dbReference>
<name>A0ABU4G7P8_9BACL</name>
<dbReference type="InterPro" id="IPR011006">
    <property type="entry name" value="CheY-like_superfamily"/>
</dbReference>
<dbReference type="Pfam" id="PF00512">
    <property type="entry name" value="HisKA"/>
    <property type="match status" value="1"/>
</dbReference>
<dbReference type="Gene3D" id="1.10.287.130">
    <property type="match status" value="1"/>
</dbReference>
<dbReference type="PROSITE" id="PS50109">
    <property type="entry name" value="HIS_KIN"/>
    <property type="match status" value="2"/>
</dbReference>
<dbReference type="SMART" id="SM00388">
    <property type="entry name" value="HisKA"/>
    <property type="match status" value="1"/>
</dbReference>
<dbReference type="SUPFAM" id="SSF55874">
    <property type="entry name" value="ATPase domain of HSP90 chaperone/DNA topoisomerase II/histidine kinase"/>
    <property type="match status" value="2"/>
</dbReference>
<dbReference type="SUPFAM" id="SSF49785">
    <property type="entry name" value="Galactose-binding domain-like"/>
    <property type="match status" value="1"/>
</dbReference>
<dbReference type="SUPFAM" id="SSF52172">
    <property type="entry name" value="CheY-like"/>
    <property type="match status" value="1"/>
</dbReference>
<dbReference type="Gene3D" id="3.40.50.2300">
    <property type="match status" value="1"/>
</dbReference>
<evidence type="ECO:0000256" key="7">
    <source>
        <dbReference type="ARBA" id="ARBA00022840"/>
    </source>
</evidence>
<evidence type="ECO:0000256" key="8">
    <source>
        <dbReference type="ARBA" id="ARBA00023012"/>
    </source>
</evidence>
<feature type="transmembrane region" description="Helical" evidence="10">
    <location>
        <begin position="306"/>
        <end position="325"/>
    </location>
</feature>
<keyword evidence="14" id="KW-1185">Reference proteome</keyword>
<feature type="transmembrane region" description="Helical" evidence="10">
    <location>
        <begin position="360"/>
        <end position="377"/>
    </location>
</feature>
<dbReference type="Pfam" id="PF02518">
    <property type="entry name" value="HATPase_c"/>
    <property type="match status" value="2"/>
</dbReference>
<dbReference type="EMBL" id="JAUBDI010000005">
    <property type="protein sequence ID" value="MDW0113007.1"/>
    <property type="molecule type" value="Genomic_DNA"/>
</dbReference>
<dbReference type="InterPro" id="IPR005467">
    <property type="entry name" value="His_kinase_dom"/>
</dbReference>
<evidence type="ECO:0000256" key="5">
    <source>
        <dbReference type="ARBA" id="ARBA00022741"/>
    </source>
</evidence>
<protein>
    <recommendedName>
        <fullName evidence="2">histidine kinase</fullName>
        <ecNumber evidence="2">2.7.13.3</ecNumber>
    </recommendedName>
</protein>
<evidence type="ECO:0000256" key="2">
    <source>
        <dbReference type="ARBA" id="ARBA00012438"/>
    </source>
</evidence>
<evidence type="ECO:0000256" key="1">
    <source>
        <dbReference type="ARBA" id="ARBA00000085"/>
    </source>
</evidence>
<dbReference type="InterPro" id="IPR011623">
    <property type="entry name" value="7TMR_DISM_rcpt_extracell_dom1"/>
</dbReference>
<comment type="caution">
    <text evidence="13">The sequence shown here is derived from an EMBL/GenBank/DDBJ whole genome shotgun (WGS) entry which is preliminary data.</text>
</comment>
<dbReference type="InterPro" id="IPR003661">
    <property type="entry name" value="HisK_dim/P_dom"/>
</dbReference>
<feature type="transmembrane region" description="Helical" evidence="10">
    <location>
        <begin position="213"/>
        <end position="236"/>
    </location>
</feature>
<evidence type="ECO:0000259" key="11">
    <source>
        <dbReference type="PROSITE" id="PS50109"/>
    </source>
</evidence>
<dbReference type="PROSITE" id="PS50110">
    <property type="entry name" value="RESPONSE_REGULATORY"/>
    <property type="match status" value="1"/>
</dbReference>
<evidence type="ECO:0000256" key="9">
    <source>
        <dbReference type="PROSITE-ProRule" id="PRU00169"/>
    </source>
</evidence>
<feature type="transmembrane region" description="Helical" evidence="10">
    <location>
        <begin position="281"/>
        <end position="299"/>
    </location>
</feature>
<dbReference type="InterPro" id="IPR036097">
    <property type="entry name" value="HisK_dim/P_sf"/>
</dbReference>
<feature type="transmembrane region" description="Helical" evidence="10">
    <location>
        <begin position="12"/>
        <end position="32"/>
    </location>
</feature>
<dbReference type="InterPro" id="IPR008979">
    <property type="entry name" value="Galactose-bd-like_sf"/>
</dbReference>
<keyword evidence="3 9" id="KW-0597">Phosphoprotein</keyword>
<sequence length="1017" mass="115554">MAHGLRLSKRKIFLTIVLFLLGLTMFRIGWIVTHQIPDHPKAKQGIVDLREWRFAENEAITLDGEWEFYPDEFLQPDDHKRSGSQFIFVPSNWEKTAHLSEAIPAYGYATYRLTVLLPPTTEKLYGLRLKKVLSATKVFINGELVAWQNEPMESDKGHATKRGPFTVLFPTDREEVELLIHVSNYDVPLSGGIVDSIKIGSAHSILAESKKSITLQIIVCMIYLLHSLYAFCIYFLGKGKYKKEVFYYGLLLIVSGFSILIDDDIVLQLPIPIEWANKLLLFLFLSMLFVTVTFIKHLFAISSRIYDVLTVLFAILVIGILLLPFHFNSLIMTFIALYYGMGLFFLFFKTIRAVSAGFPDAIFILLFITSYLSNVLWGTAIQLGFIAIPYYPFDFIIAIIMIGLLLVNRHIRVAKLNDLQTLELQKADKMKNDFLVNTSHELRNPLHGILNITHSILLDKKEELSPENRKSLQLLLRVGKQMSFTLNDLLDSTRLEEQQLQLHLRPVRLQSIASAAIDMMEFVMYDKKLKLRMKVPDEFPAIRADENRLLQVLFNLLHNAVKFTEEGTITLRAAHDGKMATISIQDTGVGIKTELQTRIFNRFVQNDAGDSPAGGIGIGLAICKQLVELHGGDISVTSEIGKGSTFSFTLPLELGTGEKGNQVNLSHMERELRVESDWEIDEEPVAMNKPHILIVDDDAVNLRILRRLLQSDYRITMTMNGKEALQLVDEFVFDIAIIDVMMPHLSGYELTKLIRKRFSLSELPIILLTARSQPEDILTGYLAGANDYVAKPMNALSMQSRVQVWTSLRQAVKEQSRMEAAWLQAQIQPHFLYNTLNTIASLADIDATRMTRLLNEFGNYLRKSFHTQNIDDVIPLTDELSLTKSYVYIEQERFGERLKVRWEIDEKEGLFIPPLALQTIVENAVSHGVLKRVEGGTVVIRIKRADTYYDVIVEDDGIGMSIEQVQQLMGDATKEEKGIGVANTQRRLRRLYGKGLVIESERGIGTTVKFQIPYIES</sequence>
<dbReference type="Proteomes" id="UP001282284">
    <property type="component" value="Unassembled WGS sequence"/>
</dbReference>
<feature type="transmembrane region" description="Helical" evidence="10">
    <location>
        <begin position="245"/>
        <end position="261"/>
    </location>
</feature>
<comment type="catalytic activity">
    <reaction evidence="1">
        <text>ATP + protein L-histidine = ADP + protein N-phospho-L-histidine.</text>
        <dbReference type="EC" id="2.7.13.3"/>
    </reaction>
</comment>